<dbReference type="Gene3D" id="1.10.357.10">
    <property type="entry name" value="Tetracycline Repressor, domain 2"/>
    <property type="match status" value="1"/>
</dbReference>
<organism evidence="4 5">
    <name type="scientific">Leptospira wolffii</name>
    <dbReference type="NCBI Taxonomy" id="409998"/>
    <lineage>
        <taxon>Bacteria</taxon>
        <taxon>Pseudomonadati</taxon>
        <taxon>Spirochaetota</taxon>
        <taxon>Spirochaetia</taxon>
        <taxon>Leptospirales</taxon>
        <taxon>Leptospiraceae</taxon>
        <taxon>Leptospira</taxon>
    </lineage>
</organism>
<dbReference type="Pfam" id="PF17929">
    <property type="entry name" value="TetR_C_34"/>
    <property type="match status" value="1"/>
</dbReference>
<dbReference type="Pfam" id="PF00440">
    <property type="entry name" value="TetR_N"/>
    <property type="match status" value="1"/>
</dbReference>
<dbReference type="InterPro" id="IPR041483">
    <property type="entry name" value="TetR_C_34"/>
</dbReference>
<evidence type="ECO:0000256" key="1">
    <source>
        <dbReference type="ARBA" id="ARBA00023125"/>
    </source>
</evidence>
<dbReference type="EMBL" id="NPDT01000004">
    <property type="protein sequence ID" value="PJZ65772.1"/>
    <property type="molecule type" value="Genomic_DNA"/>
</dbReference>
<reference evidence="4 5" key="1">
    <citation type="submission" date="2017-07" db="EMBL/GenBank/DDBJ databases">
        <title>Leptospira spp. isolated from tropical soils.</title>
        <authorList>
            <person name="Thibeaux R."/>
            <person name="Iraola G."/>
            <person name="Ferres I."/>
            <person name="Bierque E."/>
            <person name="Girault D."/>
            <person name="Soupe-Gilbert M.-E."/>
            <person name="Picardeau M."/>
            <person name="Goarant C."/>
        </authorList>
    </citation>
    <scope>NUCLEOTIDE SEQUENCE [LARGE SCALE GENOMIC DNA]</scope>
    <source>
        <strain evidence="4 5">FH2-C-A2</strain>
    </source>
</reference>
<dbReference type="SUPFAM" id="SSF46689">
    <property type="entry name" value="Homeodomain-like"/>
    <property type="match status" value="1"/>
</dbReference>
<proteinExistence type="predicted"/>
<dbReference type="GO" id="GO:0003677">
    <property type="term" value="F:DNA binding"/>
    <property type="evidence" value="ECO:0007669"/>
    <property type="project" value="UniProtKB-UniRule"/>
</dbReference>
<dbReference type="InterPro" id="IPR001647">
    <property type="entry name" value="HTH_TetR"/>
</dbReference>
<evidence type="ECO:0000256" key="2">
    <source>
        <dbReference type="PROSITE-ProRule" id="PRU00335"/>
    </source>
</evidence>
<dbReference type="AlphaFoldDB" id="A0A2M9ZBM4"/>
<accession>A0A2M9ZBM4</accession>
<evidence type="ECO:0000313" key="4">
    <source>
        <dbReference type="EMBL" id="PJZ65772.1"/>
    </source>
</evidence>
<evidence type="ECO:0000259" key="3">
    <source>
        <dbReference type="PROSITE" id="PS50977"/>
    </source>
</evidence>
<comment type="caution">
    <text evidence="4">The sequence shown here is derived from an EMBL/GenBank/DDBJ whole genome shotgun (WGS) entry which is preliminary data.</text>
</comment>
<dbReference type="Proteomes" id="UP000231912">
    <property type="component" value="Unassembled WGS sequence"/>
</dbReference>
<name>A0A2M9ZBM4_9LEPT</name>
<keyword evidence="1 2" id="KW-0238">DNA-binding</keyword>
<feature type="DNA-binding region" description="H-T-H motif" evidence="2">
    <location>
        <begin position="36"/>
        <end position="55"/>
    </location>
</feature>
<evidence type="ECO:0000313" key="5">
    <source>
        <dbReference type="Proteomes" id="UP000231912"/>
    </source>
</evidence>
<feature type="domain" description="HTH tetR-type" evidence="3">
    <location>
        <begin position="12"/>
        <end position="73"/>
    </location>
</feature>
<gene>
    <name evidence="4" type="ORF">CH371_11735</name>
</gene>
<dbReference type="InterPro" id="IPR009057">
    <property type="entry name" value="Homeodomain-like_sf"/>
</dbReference>
<dbReference type="PROSITE" id="PS50977">
    <property type="entry name" value="HTH_TETR_2"/>
    <property type="match status" value="1"/>
</dbReference>
<sequence>MDKKRARNPEEKEVRKRSIVTALRTLLEKSKHPLPTAQDVAEEAGVTKGVIYFYFKTREEIFLSLHLRETEIFFKEIAEALQEKNYSLDALKKKILKQFTQNDVFMFLGSIIPGILESNVDTDFLYEFKLKSSEGMDTLARAWVQRESRLTIAVTRQFILRFYFLGLMLWQHHNPPKEIKEAFASKNLWMLEGDLEHSLSESFDWLWKGMLPD</sequence>
<protein>
    <submittedName>
        <fullName evidence="4">TetR family transcriptional regulator</fullName>
    </submittedName>
</protein>